<accession>A0A9P4WKQ4</accession>
<reference evidence="4" key="1">
    <citation type="submission" date="2019-04" db="EMBL/GenBank/DDBJ databases">
        <title>Sequencing of skin fungus with MAO and IRED activity.</title>
        <authorList>
            <person name="Marsaioli A.J."/>
            <person name="Bonatto J.M.C."/>
            <person name="Reis Junior O."/>
        </authorList>
    </citation>
    <scope>NUCLEOTIDE SEQUENCE</scope>
    <source>
        <strain evidence="4">28M1</strain>
    </source>
</reference>
<evidence type="ECO:0000313" key="5">
    <source>
        <dbReference type="Proteomes" id="UP000758155"/>
    </source>
</evidence>
<dbReference type="GO" id="GO:0051082">
    <property type="term" value="F:unfolded protein binding"/>
    <property type="evidence" value="ECO:0007669"/>
    <property type="project" value="TreeGrafter"/>
</dbReference>
<dbReference type="Gene3D" id="1.10.287.3240">
    <property type="match status" value="1"/>
</dbReference>
<keyword evidence="2" id="KW-0175">Coiled coil</keyword>
<gene>
    <name evidence="4" type="ORF">E8E12_002985</name>
</gene>
<dbReference type="EMBL" id="SWKV01000058">
    <property type="protein sequence ID" value="KAF3035419.1"/>
    <property type="molecule type" value="Genomic_DNA"/>
</dbReference>
<dbReference type="InterPro" id="IPR040357">
    <property type="entry name" value="Vma22/CCDC115"/>
</dbReference>
<dbReference type="GO" id="GO:1990871">
    <property type="term" value="C:Vma12-Vma22 assembly complex"/>
    <property type="evidence" value="ECO:0007669"/>
    <property type="project" value="TreeGrafter"/>
</dbReference>
<keyword evidence="5" id="KW-1185">Reference proteome</keyword>
<sequence length="188" mass="20735">MAEVKSSLPAEPVSSVRAATSVDKNALIDRLDTLLEQYLNTLDEYEKLMQQLAKQLSSGYFSLTQANFHNRSGVHYGQDSYDERPSEGGEDGEKEVEHVLNEDAEVAEEESSDQSTEDKPKEKTEDTKPKAMDPIRMFGILVPPALRSAQASFNEAVDGPVVRVAAVAGELRALEREIGRARKAVRKA</sequence>
<dbReference type="Proteomes" id="UP000758155">
    <property type="component" value="Unassembled WGS sequence"/>
</dbReference>
<evidence type="ECO:0000256" key="1">
    <source>
        <dbReference type="ARBA" id="ARBA00093634"/>
    </source>
</evidence>
<feature type="coiled-coil region" evidence="2">
    <location>
        <begin position="28"/>
        <end position="55"/>
    </location>
</feature>
<proteinExistence type="predicted"/>
<feature type="compositionally biased region" description="Basic and acidic residues" evidence="3">
    <location>
        <begin position="116"/>
        <end position="133"/>
    </location>
</feature>
<comment type="caution">
    <text evidence="4">The sequence shown here is derived from an EMBL/GenBank/DDBJ whole genome shotgun (WGS) entry which is preliminary data.</text>
</comment>
<evidence type="ECO:0000256" key="2">
    <source>
        <dbReference type="SAM" id="Coils"/>
    </source>
</evidence>
<dbReference type="GO" id="GO:0070072">
    <property type="term" value="P:vacuolar proton-transporting V-type ATPase complex assembly"/>
    <property type="evidence" value="ECO:0007669"/>
    <property type="project" value="InterPro"/>
</dbReference>
<protein>
    <recommendedName>
        <fullName evidence="1">Vacuolar ATPase assembly protein VMA22</fullName>
    </recommendedName>
</protein>
<feature type="region of interest" description="Disordered" evidence="3">
    <location>
        <begin position="73"/>
        <end position="135"/>
    </location>
</feature>
<dbReference type="Pfam" id="PF21730">
    <property type="entry name" value="Vma22_CCDC115"/>
    <property type="match status" value="1"/>
</dbReference>
<dbReference type="PANTHER" id="PTHR31996:SF2">
    <property type="entry name" value="COILED-COIL DOMAIN-CONTAINING PROTEIN 115"/>
    <property type="match status" value="1"/>
</dbReference>
<dbReference type="PANTHER" id="PTHR31996">
    <property type="entry name" value="COILED-COIL DOMAIN-CONTAINING PROTEIN 115"/>
    <property type="match status" value="1"/>
</dbReference>
<dbReference type="AlphaFoldDB" id="A0A9P4WKQ4"/>
<feature type="compositionally biased region" description="Acidic residues" evidence="3">
    <location>
        <begin position="102"/>
        <end position="112"/>
    </location>
</feature>
<organism evidence="4 5">
    <name type="scientific">Didymella heteroderae</name>
    <dbReference type="NCBI Taxonomy" id="1769908"/>
    <lineage>
        <taxon>Eukaryota</taxon>
        <taxon>Fungi</taxon>
        <taxon>Dikarya</taxon>
        <taxon>Ascomycota</taxon>
        <taxon>Pezizomycotina</taxon>
        <taxon>Dothideomycetes</taxon>
        <taxon>Pleosporomycetidae</taxon>
        <taxon>Pleosporales</taxon>
        <taxon>Pleosporineae</taxon>
        <taxon>Didymellaceae</taxon>
        <taxon>Didymella</taxon>
    </lineage>
</organism>
<evidence type="ECO:0000256" key="3">
    <source>
        <dbReference type="SAM" id="MobiDB-lite"/>
    </source>
</evidence>
<feature type="region of interest" description="Disordered" evidence="3">
    <location>
        <begin position="1"/>
        <end position="22"/>
    </location>
</feature>
<evidence type="ECO:0000313" key="4">
    <source>
        <dbReference type="EMBL" id="KAF3035419.1"/>
    </source>
</evidence>
<dbReference type="OrthoDB" id="408631at2759"/>
<name>A0A9P4WKQ4_9PLEO</name>